<dbReference type="Proteomes" id="UP001347796">
    <property type="component" value="Unassembled WGS sequence"/>
</dbReference>
<accession>A0AAN8K2J2</accession>
<keyword evidence="3" id="KW-1185">Reference proteome</keyword>
<feature type="region of interest" description="Disordered" evidence="1">
    <location>
        <begin position="223"/>
        <end position="249"/>
    </location>
</feature>
<feature type="compositionally biased region" description="Polar residues" evidence="1">
    <location>
        <begin position="70"/>
        <end position="79"/>
    </location>
</feature>
<evidence type="ECO:0000313" key="2">
    <source>
        <dbReference type="EMBL" id="KAK6187966.1"/>
    </source>
</evidence>
<dbReference type="AlphaFoldDB" id="A0AAN8K2J2"/>
<organism evidence="2 3">
    <name type="scientific">Patella caerulea</name>
    <name type="common">Rayed Mediterranean limpet</name>
    <dbReference type="NCBI Taxonomy" id="87958"/>
    <lineage>
        <taxon>Eukaryota</taxon>
        <taxon>Metazoa</taxon>
        <taxon>Spiralia</taxon>
        <taxon>Lophotrochozoa</taxon>
        <taxon>Mollusca</taxon>
        <taxon>Gastropoda</taxon>
        <taxon>Patellogastropoda</taxon>
        <taxon>Patelloidea</taxon>
        <taxon>Patellidae</taxon>
        <taxon>Patella</taxon>
    </lineage>
</organism>
<evidence type="ECO:0000256" key="1">
    <source>
        <dbReference type="SAM" id="MobiDB-lite"/>
    </source>
</evidence>
<feature type="compositionally biased region" description="Polar residues" evidence="1">
    <location>
        <begin position="571"/>
        <end position="586"/>
    </location>
</feature>
<feature type="compositionally biased region" description="Basic and acidic residues" evidence="1">
    <location>
        <begin position="362"/>
        <end position="445"/>
    </location>
</feature>
<feature type="region of interest" description="Disordered" evidence="1">
    <location>
        <begin position="25"/>
        <end position="156"/>
    </location>
</feature>
<dbReference type="EMBL" id="JAZGQO010000004">
    <property type="protein sequence ID" value="KAK6187966.1"/>
    <property type="molecule type" value="Genomic_DNA"/>
</dbReference>
<feature type="compositionally biased region" description="Acidic residues" evidence="1">
    <location>
        <begin position="452"/>
        <end position="463"/>
    </location>
</feature>
<feature type="region of interest" description="Disordered" evidence="1">
    <location>
        <begin position="362"/>
        <end position="600"/>
    </location>
</feature>
<feature type="compositionally biased region" description="Basic and acidic residues" evidence="1">
    <location>
        <begin position="135"/>
        <end position="156"/>
    </location>
</feature>
<feature type="compositionally biased region" description="Basic and acidic residues" evidence="1">
    <location>
        <begin position="527"/>
        <end position="570"/>
    </location>
</feature>
<proteinExistence type="predicted"/>
<protein>
    <submittedName>
        <fullName evidence="2">Uncharacterized protein</fullName>
    </submittedName>
</protein>
<sequence length="626" mass="73776">MASTKLPSIHNKEYDIYSKLKSCGTRYSSNEKGVESKKSDELLKKYMNSRPTEKKYDIEYKPRRDPYAMNKQSNTTQKQESYKKRTVIDRNNDVTTEHKTDTISHTSPKRQKTEPSSSTSQYDSTKETIYTTKESPQRTKTKETKRSEHLLHRYSKGKIEEKKYNVEYKPKQDPYTMNKSITYNRTKIVKQNHVDESNVTEREEKIDDSRRQIERTSYINIEQSQKASPINSPRKINKIDKAGGTPKRSTEVTNIIYSKQSPQRHIEETTKNKQTPQHQTNILMTSDVKESGRFRDDNFYDEWFLPDQYADQLKKEEEQARSNIQDKQIEVEKSFHEDYKDIKIDTDDRTPEEENYFKSIKEDLASRKESHTEEKQEVVKTTEEKTDKFDEERKELKREISETQDNYRRDVVNDLNTREESLKQDVNNTEDKYSREVEKNIEEVKNNYYQEESTETNTMDDGEKENRNKRKVKERDYFQPLPPLPIRHTKAAQKPKPINKSEKNESNSKLQKQPPVKTTKAPSNNQKEVKQYGRNKPVDKEPPRTVKYPSREELRLNSQEKESKPIREPSQESLNIPSSPKLSSSPTEEEGNLPLLTQEEQNTMDKLLQISDKCYVKASRPNIRAA</sequence>
<gene>
    <name evidence="2" type="ORF">SNE40_005881</name>
</gene>
<evidence type="ECO:0000313" key="3">
    <source>
        <dbReference type="Proteomes" id="UP001347796"/>
    </source>
</evidence>
<feature type="compositionally biased region" description="Basic and acidic residues" evidence="1">
    <location>
        <begin position="32"/>
        <end position="44"/>
    </location>
</feature>
<feature type="compositionally biased region" description="Basic and acidic residues" evidence="1">
    <location>
        <begin position="80"/>
        <end position="102"/>
    </location>
</feature>
<name>A0AAN8K2J2_PATCE</name>
<reference evidence="2 3" key="1">
    <citation type="submission" date="2024-01" db="EMBL/GenBank/DDBJ databases">
        <title>The genome of the rayed Mediterranean limpet Patella caerulea (Linnaeus, 1758).</title>
        <authorList>
            <person name="Anh-Thu Weber A."/>
            <person name="Halstead-Nussloch G."/>
        </authorList>
    </citation>
    <scope>NUCLEOTIDE SEQUENCE [LARGE SCALE GENOMIC DNA]</scope>
    <source>
        <strain evidence="2">AATW-2023a</strain>
        <tissue evidence="2">Whole specimen</tissue>
    </source>
</reference>
<comment type="caution">
    <text evidence="2">The sequence shown here is derived from an EMBL/GenBank/DDBJ whole genome shotgun (WGS) entry which is preliminary data.</text>
</comment>
<feature type="compositionally biased region" description="Basic and acidic residues" evidence="1">
    <location>
        <begin position="51"/>
        <end position="66"/>
    </location>
</feature>
<feature type="compositionally biased region" description="Polar residues" evidence="1">
    <location>
        <begin position="114"/>
        <end position="134"/>
    </location>
</feature>